<accession>A0A1I5IH52</accession>
<keyword evidence="6" id="KW-1185">Reference proteome</keyword>
<dbReference type="EMBL" id="CP058691">
    <property type="protein sequence ID" value="QLH16656.1"/>
    <property type="molecule type" value="Genomic_DNA"/>
</dbReference>
<dbReference type="KEGG" id="ppan:ESD82_08200"/>
<name>A0A1I5IH52_PARPN</name>
<evidence type="ECO:0000256" key="1">
    <source>
        <dbReference type="SAM" id="MobiDB-lite"/>
    </source>
</evidence>
<dbReference type="RefSeq" id="WP_028710375.1">
    <property type="nucleotide sequence ID" value="NZ_CP038205.1"/>
</dbReference>
<dbReference type="PANTHER" id="PTHR33375">
    <property type="entry name" value="CHROMOSOME-PARTITIONING PROTEIN PARB-RELATED"/>
    <property type="match status" value="1"/>
</dbReference>
<sequence length="370" mass="41196">MAKRRRLETPSSADLDRIEAQFRSETFERPALGRGIAPPIAQVAADSAALASAESVESRAARARADADAARLHDAQERGLLIVELPIEQIDEGAMIRDRMVMSEEDMQELRLSIAAHGLRLPIEVFEIDRPEGQGPRYGLLSGYRRLHAVRALHDLTQAEKHATIRALIRPRTETDEAFVAMVEENEVREELSHFERGRIAVIAANQGAFANTEDAVNKLFATGSKAKRSKVRSFALIFEELGDMLRFPEALTERRGLRLATALRNGAEARLRQSLSVRIPGDAEEEWALIEPVLQALESNRSELGRAGRPRSNAPRQGWSEAMTRRTAGGVEIRWGREGKAHILRLEGGQLDDDLMERVVREIQALLDG</sequence>
<reference evidence="4 8" key="3">
    <citation type="submission" date="2020-07" db="EMBL/GenBank/DDBJ databases">
        <title>The complete genome of Paracoccus pantotrophus ACCC 10489.</title>
        <authorList>
            <person name="Si Y."/>
        </authorList>
    </citation>
    <scope>NUCLEOTIDE SEQUENCE [LARGE SCALE GENOMIC DNA]</scope>
    <source>
        <strain evidence="4 8">ACCC10489</strain>
        <plasmid evidence="4 8">unnamed1</plasmid>
    </source>
</reference>
<keyword evidence="3" id="KW-0614">Plasmid</keyword>
<evidence type="ECO:0000313" key="3">
    <source>
        <dbReference type="EMBL" id="QFG36213.1"/>
    </source>
</evidence>
<dbReference type="EMBL" id="RBLI01000003">
    <property type="protein sequence ID" value="RKS43212.1"/>
    <property type="molecule type" value="Genomic_DNA"/>
</dbReference>
<evidence type="ECO:0000313" key="7">
    <source>
        <dbReference type="Proteomes" id="UP000326453"/>
    </source>
</evidence>
<dbReference type="InterPro" id="IPR003115">
    <property type="entry name" value="ParB_N"/>
</dbReference>
<dbReference type="EMBL" id="CP044425">
    <property type="protein sequence ID" value="QFG36213.1"/>
    <property type="molecule type" value="Genomic_DNA"/>
</dbReference>
<evidence type="ECO:0000313" key="8">
    <source>
        <dbReference type="Proteomes" id="UP000509322"/>
    </source>
</evidence>
<dbReference type="CDD" id="cd16405">
    <property type="entry name" value="RepB_like_N"/>
    <property type="match status" value="1"/>
</dbReference>
<feature type="region of interest" description="Disordered" evidence="1">
    <location>
        <begin position="302"/>
        <end position="324"/>
    </location>
</feature>
<dbReference type="Proteomes" id="UP000509322">
    <property type="component" value="Plasmid unnamed1"/>
</dbReference>
<dbReference type="AlphaFoldDB" id="A0A1I5IH52"/>
<dbReference type="GO" id="GO:0005694">
    <property type="term" value="C:chromosome"/>
    <property type="evidence" value="ECO:0007669"/>
    <property type="project" value="TreeGrafter"/>
</dbReference>
<dbReference type="Proteomes" id="UP000273626">
    <property type="component" value="Unassembled WGS sequence"/>
</dbReference>
<dbReference type="InterPro" id="IPR036086">
    <property type="entry name" value="ParB/Sulfiredoxin_sf"/>
</dbReference>
<geneLocation type="plasmid" evidence="7">
    <name>ppan2</name>
</geneLocation>
<dbReference type="InterPro" id="IPR037972">
    <property type="entry name" value="RepB_N"/>
</dbReference>
<evidence type="ECO:0000313" key="6">
    <source>
        <dbReference type="Proteomes" id="UP000273626"/>
    </source>
</evidence>
<dbReference type="GO" id="GO:0007059">
    <property type="term" value="P:chromosome segregation"/>
    <property type="evidence" value="ECO:0007669"/>
    <property type="project" value="TreeGrafter"/>
</dbReference>
<proteinExistence type="predicted"/>
<dbReference type="SUPFAM" id="SSF110849">
    <property type="entry name" value="ParB/Sulfiredoxin"/>
    <property type="match status" value="1"/>
</dbReference>
<evidence type="ECO:0000313" key="4">
    <source>
        <dbReference type="EMBL" id="QLH16656.1"/>
    </source>
</evidence>
<evidence type="ECO:0000313" key="5">
    <source>
        <dbReference type="EMBL" id="RKS43212.1"/>
    </source>
</evidence>
<dbReference type="Pfam" id="PF02195">
    <property type="entry name" value="ParB_N"/>
    <property type="match status" value="1"/>
</dbReference>
<gene>
    <name evidence="5" type="ORF">BDE18_4176</name>
    <name evidence="3" type="ORF">ESD82_08200</name>
    <name evidence="4" type="ORF">HYQ43_20775</name>
</gene>
<protein>
    <submittedName>
        <fullName evidence="3">Chromosome partitioning protein ParB</fullName>
    </submittedName>
    <submittedName>
        <fullName evidence="4">ParB N-terminal domain-containing protein</fullName>
    </submittedName>
    <submittedName>
        <fullName evidence="5">ParB family chromosome partitioning protein</fullName>
    </submittedName>
</protein>
<dbReference type="PANTHER" id="PTHR33375:SF1">
    <property type="entry name" value="CHROMOSOME-PARTITIONING PROTEIN PARB-RELATED"/>
    <property type="match status" value="1"/>
</dbReference>
<dbReference type="Proteomes" id="UP000326453">
    <property type="component" value="Plasmid pPAN2"/>
</dbReference>
<geneLocation type="plasmid" evidence="3">
    <name>pPAN2</name>
</geneLocation>
<dbReference type="GeneID" id="51370545"/>
<dbReference type="Gene3D" id="3.90.1530.30">
    <property type="match status" value="1"/>
</dbReference>
<reference evidence="5 6" key="1">
    <citation type="submission" date="2018-10" db="EMBL/GenBank/DDBJ databases">
        <title>Genomic Encyclopedia of Archaeal and Bacterial Type Strains, Phase II (KMG-II): from individual species to whole genera.</title>
        <authorList>
            <person name="Goeker M."/>
        </authorList>
    </citation>
    <scope>NUCLEOTIDE SEQUENCE [LARGE SCALE GENOMIC DNA]</scope>
    <source>
        <strain evidence="6">ATCC 35512 / DSM 2944 / CIP 106514 / LMD 82.5 / NBRC 102493 / NCCB 82005 / GB17</strain>
        <strain evidence="5">DSM 2944</strain>
    </source>
</reference>
<geneLocation type="plasmid" evidence="4 8">
    <name>unnamed1</name>
</geneLocation>
<feature type="domain" description="ParB-like N-terminal" evidence="2">
    <location>
        <begin position="83"/>
        <end position="187"/>
    </location>
</feature>
<organism evidence="3 7">
    <name type="scientific">Paracoccus pantotrophus</name>
    <name type="common">Thiosphaera pantotropha</name>
    <dbReference type="NCBI Taxonomy" id="82367"/>
    <lineage>
        <taxon>Bacteria</taxon>
        <taxon>Pseudomonadati</taxon>
        <taxon>Pseudomonadota</taxon>
        <taxon>Alphaproteobacteria</taxon>
        <taxon>Rhodobacterales</taxon>
        <taxon>Paracoccaceae</taxon>
        <taxon>Paracoccus</taxon>
    </lineage>
</organism>
<dbReference type="OrthoDB" id="7812516at2"/>
<dbReference type="SMART" id="SM00470">
    <property type="entry name" value="ParB"/>
    <property type="match status" value="1"/>
</dbReference>
<evidence type="ECO:0000259" key="2">
    <source>
        <dbReference type="SMART" id="SM00470"/>
    </source>
</evidence>
<dbReference type="InterPro" id="IPR050336">
    <property type="entry name" value="Chromosome_partition/occlusion"/>
</dbReference>
<reference evidence="3 7" key="2">
    <citation type="submission" date="2019-01" db="EMBL/GenBank/DDBJ databases">
        <title>Complete Genome Sequence and Annotation of the Paracoccus pantotrophus type strain DSM 2944.</title>
        <authorList>
            <person name="Bockwoldt J.A."/>
            <person name="Zimmermann M."/>
            <person name="Tiso T."/>
            <person name="Blank L.M."/>
        </authorList>
    </citation>
    <scope>NUCLEOTIDE SEQUENCE [LARGE SCALE GENOMIC DNA]</scope>
    <source>
        <strain evidence="3 7">DSM 2944</strain>
        <plasmid evidence="7">ppan2</plasmid>
        <plasmid evidence="3">pPAN2</plasmid>
    </source>
</reference>